<dbReference type="STRING" id="13706.A0A1X2HHW1"/>
<proteinExistence type="predicted"/>
<dbReference type="AlphaFoldDB" id="A0A1X2HHW1"/>
<evidence type="ECO:0000256" key="1">
    <source>
        <dbReference type="SAM" id="Coils"/>
    </source>
</evidence>
<protein>
    <recommendedName>
        <fullName evidence="5">SWIM-type domain-containing protein</fullName>
    </recommendedName>
</protein>
<feature type="region of interest" description="Disordered" evidence="2">
    <location>
        <begin position="392"/>
        <end position="442"/>
    </location>
</feature>
<accession>A0A1X2HHW1</accession>
<evidence type="ECO:0000313" key="3">
    <source>
        <dbReference type="EMBL" id="ORY98671.1"/>
    </source>
</evidence>
<feature type="compositionally biased region" description="Basic and acidic residues" evidence="2">
    <location>
        <begin position="410"/>
        <end position="422"/>
    </location>
</feature>
<gene>
    <name evidence="3" type="ORF">BCR43DRAFT_543639</name>
</gene>
<keyword evidence="1" id="KW-0175">Coiled coil</keyword>
<reference evidence="3 4" key="1">
    <citation type="submission" date="2016-07" db="EMBL/GenBank/DDBJ databases">
        <title>Pervasive Adenine N6-methylation of Active Genes in Fungi.</title>
        <authorList>
            <consortium name="DOE Joint Genome Institute"/>
            <person name="Mondo S.J."/>
            <person name="Dannebaum R.O."/>
            <person name="Kuo R.C."/>
            <person name="Labutti K."/>
            <person name="Haridas S."/>
            <person name="Kuo A."/>
            <person name="Salamov A."/>
            <person name="Ahrendt S.R."/>
            <person name="Lipzen A."/>
            <person name="Sullivan W."/>
            <person name="Andreopoulos W.B."/>
            <person name="Clum A."/>
            <person name="Lindquist E."/>
            <person name="Daum C."/>
            <person name="Ramamoorthy G.K."/>
            <person name="Gryganskyi A."/>
            <person name="Culley D."/>
            <person name="Magnuson J.K."/>
            <person name="James T.Y."/>
            <person name="O'Malley M.A."/>
            <person name="Stajich J.E."/>
            <person name="Spatafora J.W."/>
            <person name="Visel A."/>
            <person name="Grigoriev I.V."/>
        </authorList>
    </citation>
    <scope>NUCLEOTIDE SEQUENCE [LARGE SCALE GENOMIC DNA]</scope>
    <source>
        <strain evidence="3 4">NRRL 2496</strain>
    </source>
</reference>
<dbReference type="CDD" id="cd22744">
    <property type="entry name" value="OTU"/>
    <property type="match status" value="1"/>
</dbReference>
<evidence type="ECO:0000313" key="4">
    <source>
        <dbReference type="Proteomes" id="UP000242180"/>
    </source>
</evidence>
<dbReference type="EMBL" id="MCGN01000003">
    <property type="protein sequence ID" value="ORY98671.1"/>
    <property type="molecule type" value="Genomic_DNA"/>
</dbReference>
<name>A0A1X2HHW1_SYNRA</name>
<feature type="coiled-coil region" evidence="1">
    <location>
        <begin position="335"/>
        <end position="362"/>
    </location>
</feature>
<evidence type="ECO:0008006" key="5">
    <source>
        <dbReference type="Google" id="ProtNLM"/>
    </source>
</evidence>
<keyword evidence="4" id="KW-1185">Reference proteome</keyword>
<feature type="region of interest" description="Disordered" evidence="2">
    <location>
        <begin position="1"/>
        <end position="34"/>
    </location>
</feature>
<sequence>MDSSASSLTYSPDDAYATGPDIAGGPTGQSNGESTGSWATILSASYRSVDDAYNLVQTYAHEHGFSITKEGSDHRRCYFLCLHSGHVRTTERKREKILKEDLCTGFTAASAGSSIEGYKCKNGILKKFPQRRSAKSRFIAKDIVNQRTRARAYESINEQEMQSIAQYFDDQGYILRYDVDTSTKVIKSIFVTHPHCVERANMFPEDATAVTQYNNEVLSRWVMKNSGKGGEDKELVRMLSSLTGSICQYAISKTATEIIASRSLTDTDMCDCEVRVNFKLLCRHQLFKLQGHIVVPSMYDSRWTLQGSRVNLAAFPLVEEQRSSVKQEHAMLSDLSKAHDRYQELKDRVDNAYRRCESNQQRSDLLKSISDALYNFEIVSIADMKLPAETVTKGRPKKSIGLRKPSAFELAERNDKEREKDKKKTKKRKQGVRTPTSSAKDSELILPEKRRRVTNIICRQFICNGSELEYARLQERMEYGVTSNTRTEAQNPCASPDIKFWFDGSFDIQLAANTFLRPIACYSSTDGYGHESRLHLPHGVPEKQHAPVAMHFVRGNHWEPILTKDSPVKMEWPPVTDQHRAQWEMINPALHYKKYWRYLLLQKEIAIPTKVPSTSTDPSVQDSSQTETSYVMSSVDESVECPNCFGQLRKPFPSTVKTKYDELFTNTDVPLDPLLSHEFCKLHELEYEG</sequence>
<feature type="compositionally biased region" description="Polar residues" evidence="2">
    <location>
        <begin position="1"/>
        <end position="10"/>
    </location>
</feature>
<comment type="caution">
    <text evidence="3">The sequence shown here is derived from an EMBL/GenBank/DDBJ whole genome shotgun (WGS) entry which is preliminary data.</text>
</comment>
<dbReference type="Proteomes" id="UP000242180">
    <property type="component" value="Unassembled WGS sequence"/>
</dbReference>
<dbReference type="OrthoDB" id="2379842at2759"/>
<evidence type="ECO:0000256" key="2">
    <source>
        <dbReference type="SAM" id="MobiDB-lite"/>
    </source>
</evidence>
<organism evidence="3 4">
    <name type="scientific">Syncephalastrum racemosum</name>
    <name type="common">Filamentous fungus</name>
    <dbReference type="NCBI Taxonomy" id="13706"/>
    <lineage>
        <taxon>Eukaryota</taxon>
        <taxon>Fungi</taxon>
        <taxon>Fungi incertae sedis</taxon>
        <taxon>Mucoromycota</taxon>
        <taxon>Mucoromycotina</taxon>
        <taxon>Mucoromycetes</taxon>
        <taxon>Mucorales</taxon>
        <taxon>Syncephalastraceae</taxon>
        <taxon>Syncephalastrum</taxon>
    </lineage>
</organism>
<dbReference type="InParanoid" id="A0A1X2HHW1"/>